<evidence type="ECO:0000313" key="1">
    <source>
        <dbReference type="EMBL" id="PWA08643.1"/>
    </source>
</evidence>
<keyword evidence="2" id="KW-1185">Reference proteome</keyword>
<proteinExistence type="predicted"/>
<dbReference type="EMBL" id="QCZG01000035">
    <property type="protein sequence ID" value="PWA08643.1"/>
    <property type="molecule type" value="Genomic_DNA"/>
</dbReference>
<sequence length="67" mass="7433">MEFNGYSQVEIEMLKDEIRKALPGVLAVIPTFAKVTKENYDELIKQGFTSGQAMHMAVLATAKQLGM</sequence>
<organism evidence="1 2">
    <name type="scientific">Pueribacillus theae</name>
    <dbReference type="NCBI Taxonomy" id="2171751"/>
    <lineage>
        <taxon>Bacteria</taxon>
        <taxon>Bacillati</taxon>
        <taxon>Bacillota</taxon>
        <taxon>Bacilli</taxon>
        <taxon>Bacillales</taxon>
        <taxon>Bacillaceae</taxon>
        <taxon>Pueribacillus</taxon>
    </lineage>
</organism>
<name>A0A2U1JUZ1_9BACI</name>
<dbReference type="AlphaFoldDB" id="A0A2U1JUZ1"/>
<protein>
    <submittedName>
        <fullName evidence="1">Uncharacterized protein</fullName>
    </submittedName>
</protein>
<accession>A0A2U1JUZ1</accession>
<gene>
    <name evidence="1" type="ORF">DCC39_14490</name>
</gene>
<dbReference type="OrthoDB" id="2941652at2"/>
<dbReference type="Proteomes" id="UP000245998">
    <property type="component" value="Unassembled WGS sequence"/>
</dbReference>
<evidence type="ECO:0000313" key="2">
    <source>
        <dbReference type="Proteomes" id="UP000245998"/>
    </source>
</evidence>
<reference evidence="1 2" key="1">
    <citation type="submission" date="2018-04" db="EMBL/GenBank/DDBJ databases">
        <title>Camelliibacillus theae gen. nov., sp. nov., isolated from Pu'er tea.</title>
        <authorList>
            <person name="Niu L."/>
        </authorList>
    </citation>
    <scope>NUCLEOTIDE SEQUENCE [LARGE SCALE GENOMIC DNA]</scope>
    <source>
        <strain evidence="1 2">T8</strain>
    </source>
</reference>
<dbReference type="RefSeq" id="WP_116555616.1">
    <property type="nucleotide sequence ID" value="NZ_QCZG01000035.1"/>
</dbReference>
<comment type="caution">
    <text evidence="1">The sequence shown here is derived from an EMBL/GenBank/DDBJ whole genome shotgun (WGS) entry which is preliminary data.</text>
</comment>